<gene>
    <name evidence="3" type="ORF">EZV62_001881</name>
</gene>
<dbReference type="PANTHER" id="PTHR36786:SF1">
    <property type="entry name" value="2-ISOPROPYLMALATE SYNTHASE"/>
    <property type="match status" value="1"/>
</dbReference>
<dbReference type="Pfam" id="PF25104">
    <property type="entry name" value="DUF7812"/>
    <property type="match status" value="1"/>
</dbReference>
<evidence type="ECO:0000313" key="4">
    <source>
        <dbReference type="Proteomes" id="UP000323000"/>
    </source>
</evidence>
<keyword evidence="4" id="KW-1185">Reference proteome</keyword>
<dbReference type="InterPro" id="IPR056714">
    <property type="entry name" value="DUF7812"/>
</dbReference>
<evidence type="ECO:0000259" key="2">
    <source>
        <dbReference type="Pfam" id="PF25104"/>
    </source>
</evidence>
<reference evidence="4" key="1">
    <citation type="journal article" date="2019" name="Gigascience">
        <title>De novo genome assembly of the endangered Acer yangbiense, a plant species with extremely small populations endemic to Yunnan Province, China.</title>
        <authorList>
            <person name="Yang J."/>
            <person name="Wariss H.M."/>
            <person name="Tao L."/>
            <person name="Zhang R."/>
            <person name="Yun Q."/>
            <person name="Hollingsworth P."/>
            <person name="Dao Z."/>
            <person name="Luo G."/>
            <person name="Guo H."/>
            <person name="Ma Y."/>
            <person name="Sun W."/>
        </authorList>
    </citation>
    <scope>NUCLEOTIDE SEQUENCE [LARGE SCALE GENOMIC DNA]</scope>
    <source>
        <strain evidence="4">cv. Malutang</strain>
    </source>
</reference>
<keyword evidence="1" id="KW-0732">Signal</keyword>
<feature type="chain" id="PRO_5022977754" description="DUF7812 domain-containing protein" evidence="1">
    <location>
        <begin position="17"/>
        <end position="320"/>
    </location>
</feature>
<feature type="signal peptide" evidence="1">
    <location>
        <begin position="1"/>
        <end position="16"/>
    </location>
</feature>
<name>A0A5C7IXJ3_9ROSI</name>
<dbReference type="OrthoDB" id="1748457at2759"/>
<accession>A0A5C7IXJ3</accession>
<comment type="caution">
    <text evidence="3">The sequence shown here is derived from an EMBL/GenBank/DDBJ whole genome shotgun (WGS) entry which is preliminary data.</text>
</comment>
<feature type="domain" description="DUF7812" evidence="2">
    <location>
        <begin position="1"/>
        <end position="45"/>
    </location>
</feature>
<sequence>MLLQFSGLLSLSLVNGLDFLAKDCLLMIMSTLNLFVLEEDDLDSLSSLFNSRFRSFSSRSSDRVQQNNCNTISKEADIALEEGSASDSRVLQYALSRPTGMKFLNEMDVCGHSQTNGQDRRSCRRIWTKEEKETLLSIMDEIVANSGRVDCGSFKAGILKSMESRLVNILPNYGLGASPHIESKLIAMIHGIHMYRKKTYTLENLAANVEENDNFDNEFEMLGNFSPMSVNQIDSNQPMYSTSSQPLSKKMSRSRDPIVRSIDRFANVMNDAIEKSNDTLDKFCQVLATNEMTENQVIANDLQKMQLPLLDQVHMMQKFM</sequence>
<evidence type="ECO:0000256" key="1">
    <source>
        <dbReference type="SAM" id="SignalP"/>
    </source>
</evidence>
<organism evidence="3 4">
    <name type="scientific">Acer yangbiense</name>
    <dbReference type="NCBI Taxonomy" id="1000413"/>
    <lineage>
        <taxon>Eukaryota</taxon>
        <taxon>Viridiplantae</taxon>
        <taxon>Streptophyta</taxon>
        <taxon>Embryophyta</taxon>
        <taxon>Tracheophyta</taxon>
        <taxon>Spermatophyta</taxon>
        <taxon>Magnoliopsida</taxon>
        <taxon>eudicotyledons</taxon>
        <taxon>Gunneridae</taxon>
        <taxon>Pentapetalae</taxon>
        <taxon>rosids</taxon>
        <taxon>malvids</taxon>
        <taxon>Sapindales</taxon>
        <taxon>Sapindaceae</taxon>
        <taxon>Hippocastanoideae</taxon>
        <taxon>Acereae</taxon>
        <taxon>Acer</taxon>
    </lineage>
</organism>
<proteinExistence type="predicted"/>
<dbReference type="Proteomes" id="UP000323000">
    <property type="component" value="Chromosome 1"/>
</dbReference>
<protein>
    <recommendedName>
        <fullName evidence="2">DUF7812 domain-containing protein</fullName>
    </recommendedName>
</protein>
<dbReference type="PANTHER" id="PTHR36786">
    <property type="entry name" value="2-ISOPROPYLMALATE SYNTHASE"/>
    <property type="match status" value="1"/>
</dbReference>
<evidence type="ECO:0000313" key="3">
    <source>
        <dbReference type="EMBL" id="TXG73302.1"/>
    </source>
</evidence>
<dbReference type="AlphaFoldDB" id="A0A5C7IXJ3"/>
<dbReference type="EMBL" id="VAHF01000001">
    <property type="protein sequence ID" value="TXG73302.1"/>
    <property type="molecule type" value="Genomic_DNA"/>
</dbReference>